<feature type="region of interest" description="Disordered" evidence="1">
    <location>
        <begin position="1"/>
        <end position="62"/>
    </location>
</feature>
<comment type="caution">
    <text evidence="2">The sequence shown here is derived from an EMBL/GenBank/DDBJ whole genome shotgun (WGS) entry which is preliminary data.</text>
</comment>
<accession>A0ABN1FBT9</accession>
<sequence length="62" mass="6482">MTELDTEEPSKGDKGGRGMPEACVSHSREGEGFVSGGEKHPYRSATHPVLPASPGPGNDPSY</sequence>
<protein>
    <submittedName>
        <fullName evidence="2">Uncharacterized protein</fullName>
    </submittedName>
</protein>
<reference evidence="3" key="1">
    <citation type="journal article" date="2019" name="Int. J. Syst. Evol. Microbiol.">
        <title>The Global Catalogue of Microorganisms (GCM) 10K type strain sequencing project: providing services to taxonomists for standard genome sequencing and annotation.</title>
        <authorList>
            <consortium name="The Broad Institute Genomics Platform"/>
            <consortium name="The Broad Institute Genome Sequencing Center for Infectious Disease"/>
            <person name="Wu L."/>
            <person name="Ma J."/>
        </authorList>
    </citation>
    <scope>NUCLEOTIDE SEQUENCE [LARGE SCALE GENOMIC DNA]</scope>
    <source>
        <strain evidence="3">JCM 5067</strain>
    </source>
</reference>
<organism evidence="2 3">
    <name type="scientific">Streptomyces crystallinus</name>
    <dbReference type="NCBI Taxonomy" id="68191"/>
    <lineage>
        <taxon>Bacteria</taxon>
        <taxon>Bacillati</taxon>
        <taxon>Actinomycetota</taxon>
        <taxon>Actinomycetes</taxon>
        <taxon>Kitasatosporales</taxon>
        <taxon>Streptomycetaceae</taxon>
        <taxon>Streptomyces</taxon>
    </lineage>
</organism>
<evidence type="ECO:0000313" key="3">
    <source>
        <dbReference type="Proteomes" id="UP001500668"/>
    </source>
</evidence>
<name>A0ABN1FBT9_9ACTN</name>
<evidence type="ECO:0000256" key="1">
    <source>
        <dbReference type="SAM" id="MobiDB-lite"/>
    </source>
</evidence>
<proteinExistence type="predicted"/>
<gene>
    <name evidence="2" type="ORF">GCM10010394_15280</name>
</gene>
<keyword evidence="3" id="KW-1185">Reference proteome</keyword>
<evidence type="ECO:0000313" key="2">
    <source>
        <dbReference type="EMBL" id="GAA0587146.1"/>
    </source>
</evidence>
<feature type="compositionally biased region" description="Basic and acidic residues" evidence="1">
    <location>
        <begin position="26"/>
        <end position="41"/>
    </location>
</feature>
<dbReference type="EMBL" id="BAAACA010000009">
    <property type="protein sequence ID" value="GAA0587146.1"/>
    <property type="molecule type" value="Genomic_DNA"/>
</dbReference>
<dbReference type="Proteomes" id="UP001500668">
    <property type="component" value="Unassembled WGS sequence"/>
</dbReference>